<sequence>MYILEGFTLSNNVLKGDYEKYTVINLGGTIYLTKIFKRNVEISAKTIESYEDIAEESKTSGSSAALRGTVGALLLGPLGLAAAFTARSKGVYTVHVKFKDGKQSIIEIDDKYFKMLKMEFVEKV</sequence>
<reference evidence="2" key="1">
    <citation type="submission" date="2015-08" db="EMBL/GenBank/DDBJ databases">
        <title>Fjat-10028 dsm 16317.</title>
        <authorList>
            <person name="Liu B."/>
            <person name="Wang J."/>
            <person name="Zhu Y."/>
            <person name="Liu G."/>
            <person name="Chen Q."/>
            <person name="Chen Z."/>
            <person name="Lan J."/>
            <person name="Che J."/>
            <person name="Ge C."/>
            <person name="Shi H."/>
            <person name="Pan Z."/>
            <person name="Liu X."/>
        </authorList>
    </citation>
    <scope>NUCLEOTIDE SEQUENCE [LARGE SCALE GENOMIC DNA]</scope>
    <source>
        <strain evidence="2">DSM 16317</strain>
    </source>
</reference>
<protein>
    <submittedName>
        <fullName evidence="1">Uncharacterized protein</fullName>
    </submittedName>
</protein>
<keyword evidence="2" id="KW-1185">Reference proteome</keyword>
<dbReference type="AlphaFoldDB" id="A0A0M0LLT3"/>
<name>A0A0M0LLT3_9BACL</name>
<dbReference type="Proteomes" id="UP000036867">
    <property type="component" value="Unassembled WGS sequence"/>
</dbReference>
<accession>A0A0M0LLT3</accession>
<gene>
    <name evidence="1" type="ORF">AMD00_06315</name>
</gene>
<proteinExistence type="predicted"/>
<evidence type="ECO:0000313" key="2">
    <source>
        <dbReference type="Proteomes" id="UP000036867"/>
    </source>
</evidence>
<organism evidence="1 2">
    <name type="scientific">Viridibacillus arvi</name>
    <dbReference type="NCBI Taxonomy" id="263475"/>
    <lineage>
        <taxon>Bacteria</taxon>
        <taxon>Bacillati</taxon>
        <taxon>Bacillota</taxon>
        <taxon>Bacilli</taxon>
        <taxon>Bacillales</taxon>
        <taxon>Caryophanaceae</taxon>
        <taxon>Viridibacillus</taxon>
    </lineage>
</organism>
<evidence type="ECO:0000313" key="1">
    <source>
        <dbReference type="EMBL" id="KOO52030.1"/>
    </source>
</evidence>
<comment type="caution">
    <text evidence="1">The sequence shown here is derived from an EMBL/GenBank/DDBJ whole genome shotgun (WGS) entry which is preliminary data.</text>
</comment>
<dbReference type="EMBL" id="LILB01000001">
    <property type="protein sequence ID" value="KOO52030.1"/>
    <property type="molecule type" value="Genomic_DNA"/>
</dbReference>